<evidence type="ECO:0008006" key="3">
    <source>
        <dbReference type="Google" id="ProtNLM"/>
    </source>
</evidence>
<reference evidence="1 2" key="1">
    <citation type="submission" date="2021-06" db="EMBL/GenBank/DDBJ databases">
        <title>A haploid diamondback moth (Plutella xylostella L.) genome assembly resolves 31 chromosomes and identifies a diamide resistance mutation.</title>
        <authorList>
            <person name="Ward C.M."/>
            <person name="Perry K.D."/>
            <person name="Baker G."/>
            <person name="Powis K."/>
            <person name="Heckel D.G."/>
            <person name="Baxter S.W."/>
        </authorList>
    </citation>
    <scope>NUCLEOTIDE SEQUENCE [LARGE SCALE GENOMIC DNA]</scope>
    <source>
        <strain evidence="1 2">LV</strain>
        <tissue evidence="1">Single pupa</tissue>
    </source>
</reference>
<accession>A0ABQ7QRJ2</accession>
<evidence type="ECO:0000313" key="2">
    <source>
        <dbReference type="Proteomes" id="UP000823941"/>
    </source>
</evidence>
<dbReference type="EMBL" id="JAHIBW010000009">
    <property type="protein sequence ID" value="KAG7307683.1"/>
    <property type="molecule type" value="Genomic_DNA"/>
</dbReference>
<proteinExistence type="predicted"/>
<gene>
    <name evidence="1" type="ORF">JYU34_006247</name>
</gene>
<name>A0ABQ7QRJ2_PLUXY</name>
<organism evidence="1 2">
    <name type="scientific">Plutella xylostella</name>
    <name type="common">Diamondback moth</name>
    <name type="synonym">Plutella maculipennis</name>
    <dbReference type="NCBI Taxonomy" id="51655"/>
    <lineage>
        <taxon>Eukaryota</taxon>
        <taxon>Metazoa</taxon>
        <taxon>Ecdysozoa</taxon>
        <taxon>Arthropoda</taxon>
        <taxon>Hexapoda</taxon>
        <taxon>Insecta</taxon>
        <taxon>Pterygota</taxon>
        <taxon>Neoptera</taxon>
        <taxon>Endopterygota</taxon>
        <taxon>Lepidoptera</taxon>
        <taxon>Glossata</taxon>
        <taxon>Ditrysia</taxon>
        <taxon>Yponomeutoidea</taxon>
        <taxon>Plutellidae</taxon>
        <taxon>Plutella</taxon>
    </lineage>
</organism>
<evidence type="ECO:0000313" key="1">
    <source>
        <dbReference type="EMBL" id="KAG7307683.1"/>
    </source>
</evidence>
<dbReference type="Proteomes" id="UP000823941">
    <property type="component" value="Chromosome 9"/>
</dbReference>
<comment type="caution">
    <text evidence="1">The sequence shown here is derived from an EMBL/GenBank/DDBJ whole genome shotgun (WGS) entry which is preliminary data.</text>
</comment>
<keyword evidence="2" id="KW-1185">Reference proteome</keyword>
<protein>
    <recommendedName>
        <fullName evidence="3">Secreted protein</fullName>
    </recommendedName>
</protein>
<sequence length="67" mass="7737">MITAAVSEPGGWLLRLLQTCTCLYIIVTAVATHHHRQHEDTQCGEEFHFVDLFRMQRMRAREPLAAE</sequence>